<evidence type="ECO:0000256" key="5">
    <source>
        <dbReference type="ARBA" id="ARBA00022840"/>
    </source>
</evidence>
<keyword evidence="8" id="KW-0046">Antibiotic resistance</keyword>
<dbReference type="PANTHER" id="PTHR42711">
    <property type="entry name" value="ABC TRANSPORTER ATP-BINDING PROTEIN"/>
    <property type="match status" value="1"/>
</dbReference>
<dbReference type="PROSITE" id="PS00211">
    <property type="entry name" value="ABC_TRANSPORTER_1"/>
    <property type="match status" value="1"/>
</dbReference>
<keyword evidence="5 11" id="KW-0067">ATP-binding</keyword>
<dbReference type="GO" id="GO:0005524">
    <property type="term" value="F:ATP binding"/>
    <property type="evidence" value="ECO:0007669"/>
    <property type="project" value="UniProtKB-KW"/>
</dbReference>
<protein>
    <submittedName>
        <fullName evidence="11">ATP-binding cassette domain-containing protein</fullName>
    </submittedName>
</protein>
<dbReference type="NCBIfam" id="TIGR01188">
    <property type="entry name" value="drrA"/>
    <property type="match status" value="1"/>
</dbReference>
<dbReference type="GO" id="GO:0005886">
    <property type="term" value="C:plasma membrane"/>
    <property type="evidence" value="ECO:0007669"/>
    <property type="project" value="UniProtKB-SubCell"/>
</dbReference>
<organism evidence="11 12">
    <name type="scientific">Verrucosispora sioxanthis</name>
    <dbReference type="NCBI Taxonomy" id="2499994"/>
    <lineage>
        <taxon>Bacteria</taxon>
        <taxon>Bacillati</taxon>
        <taxon>Actinomycetota</taxon>
        <taxon>Actinomycetes</taxon>
        <taxon>Micromonosporales</taxon>
        <taxon>Micromonosporaceae</taxon>
        <taxon>Micromonospora</taxon>
    </lineage>
</organism>
<keyword evidence="7" id="KW-0472">Membrane</keyword>
<dbReference type="GO" id="GO:0046677">
    <property type="term" value="P:response to antibiotic"/>
    <property type="evidence" value="ECO:0007669"/>
    <property type="project" value="UniProtKB-KW"/>
</dbReference>
<evidence type="ECO:0000256" key="3">
    <source>
        <dbReference type="ARBA" id="ARBA00022475"/>
    </source>
</evidence>
<evidence type="ECO:0000256" key="2">
    <source>
        <dbReference type="ARBA" id="ARBA00022448"/>
    </source>
</evidence>
<dbReference type="GO" id="GO:0016887">
    <property type="term" value="F:ATP hydrolysis activity"/>
    <property type="evidence" value="ECO:0007669"/>
    <property type="project" value="InterPro"/>
</dbReference>
<dbReference type="SUPFAM" id="SSF52540">
    <property type="entry name" value="P-loop containing nucleoside triphosphate hydrolases"/>
    <property type="match status" value="1"/>
</dbReference>
<evidence type="ECO:0000256" key="6">
    <source>
        <dbReference type="ARBA" id="ARBA00022967"/>
    </source>
</evidence>
<evidence type="ECO:0000259" key="10">
    <source>
        <dbReference type="PROSITE" id="PS50893"/>
    </source>
</evidence>
<dbReference type="Proteomes" id="UP000478148">
    <property type="component" value="Unassembled WGS sequence"/>
</dbReference>
<dbReference type="EMBL" id="SAIY01000002">
    <property type="protein sequence ID" value="NGM12452.1"/>
    <property type="molecule type" value="Genomic_DNA"/>
</dbReference>
<dbReference type="InterPro" id="IPR025302">
    <property type="entry name" value="DrrA1/2-like_C"/>
</dbReference>
<sequence>MTQPGIEVEHLRKEFGDKVAVADISFTVPGGTLLGLLGSNGAGKTTVINCLTTLVEPDGGRAAVAGHDVVAQPRQVRESIALTGQFAALDEVLSGRENLVLFGRLLRLGRTGARQRAEELLDRFHLTEAADKPVKSYSGGMRRRLDLAASLVVERPVLFLDEPTTGLDPRSREEMWQLIRQLRDGGSTVLLTSQYLEEIDRLADRVVVLDDGQVIAEGTTDELKERVGGQVCEIEVPVPEKEAAAAALRSGLGEVAERGGALVVPAPRARTLADVVRLLEEAGIEAENVALRKPTMDEVFFAFTSDGTQRPNAERSGV</sequence>
<evidence type="ECO:0000256" key="1">
    <source>
        <dbReference type="ARBA" id="ARBA00004413"/>
    </source>
</evidence>
<dbReference type="PROSITE" id="PS50893">
    <property type="entry name" value="ABC_TRANSPORTER_2"/>
    <property type="match status" value="1"/>
</dbReference>
<dbReference type="Pfam" id="PF13732">
    <property type="entry name" value="DrrA1-3_C"/>
    <property type="match status" value="1"/>
</dbReference>
<dbReference type="InterPro" id="IPR017871">
    <property type="entry name" value="ABC_transporter-like_CS"/>
</dbReference>
<name>A0A6M1KY66_9ACTN</name>
<dbReference type="RefSeq" id="WP_164446328.1">
    <property type="nucleotide sequence ID" value="NZ_SAIY01000002.1"/>
</dbReference>
<keyword evidence="2" id="KW-0813">Transport</keyword>
<evidence type="ECO:0000256" key="4">
    <source>
        <dbReference type="ARBA" id="ARBA00022741"/>
    </source>
</evidence>
<evidence type="ECO:0000313" key="11">
    <source>
        <dbReference type="EMBL" id="NGM12452.1"/>
    </source>
</evidence>
<gene>
    <name evidence="11" type="ORF">ENC19_07175</name>
</gene>
<evidence type="ECO:0000313" key="12">
    <source>
        <dbReference type="Proteomes" id="UP000478148"/>
    </source>
</evidence>
<dbReference type="AlphaFoldDB" id="A0A6M1KY66"/>
<comment type="similarity">
    <text evidence="9">Belongs to the ABC transporter superfamily. Drug exporter-1 (DrugE1) (TC 3.A.1.105) family.</text>
</comment>
<dbReference type="PANTHER" id="PTHR42711:SF19">
    <property type="entry name" value="DOXORUBICIN RESISTANCE ATP-BINDING PROTEIN DRRA"/>
    <property type="match status" value="1"/>
</dbReference>
<dbReference type="SMART" id="SM00382">
    <property type="entry name" value="AAA"/>
    <property type="match status" value="1"/>
</dbReference>
<dbReference type="GO" id="GO:1900753">
    <property type="term" value="P:doxorubicin transport"/>
    <property type="evidence" value="ECO:0007669"/>
    <property type="project" value="InterPro"/>
</dbReference>
<evidence type="ECO:0000256" key="8">
    <source>
        <dbReference type="ARBA" id="ARBA00023251"/>
    </source>
</evidence>
<evidence type="ECO:0000256" key="9">
    <source>
        <dbReference type="ARBA" id="ARBA00049985"/>
    </source>
</evidence>
<keyword evidence="6" id="KW-1278">Translocase</keyword>
<accession>A0A6M1KY66</accession>
<dbReference type="InterPro" id="IPR050763">
    <property type="entry name" value="ABC_transporter_ATP-binding"/>
</dbReference>
<dbReference type="Pfam" id="PF00005">
    <property type="entry name" value="ABC_tran"/>
    <property type="match status" value="1"/>
</dbReference>
<dbReference type="InterPro" id="IPR005894">
    <property type="entry name" value="DrrA"/>
</dbReference>
<dbReference type="Gene3D" id="3.40.50.300">
    <property type="entry name" value="P-loop containing nucleotide triphosphate hydrolases"/>
    <property type="match status" value="1"/>
</dbReference>
<reference evidence="11 12" key="1">
    <citation type="submission" date="2020-02" db="EMBL/GenBank/DDBJ databases">
        <title>Draft Genome Sequence of Verrucosispora sp. Strain CWR15, Isolated from Gulf of Mexico Sponge.</title>
        <authorList>
            <person name="Kennedy S.J."/>
            <person name="Cella E."/>
            <person name="Azarian T."/>
            <person name="Baker B.J."/>
            <person name="Shaw L.N."/>
        </authorList>
    </citation>
    <scope>NUCLEOTIDE SEQUENCE [LARGE SCALE GENOMIC DNA]</scope>
    <source>
        <strain evidence="11 12">CWR15</strain>
    </source>
</reference>
<evidence type="ECO:0000256" key="7">
    <source>
        <dbReference type="ARBA" id="ARBA00023136"/>
    </source>
</evidence>
<proteinExistence type="inferred from homology"/>
<keyword evidence="3" id="KW-1003">Cell membrane</keyword>
<dbReference type="InterPro" id="IPR027417">
    <property type="entry name" value="P-loop_NTPase"/>
</dbReference>
<dbReference type="InterPro" id="IPR003439">
    <property type="entry name" value="ABC_transporter-like_ATP-bd"/>
</dbReference>
<comment type="caution">
    <text evidence="11">The sequence shown here is derived from an EMBL/GenBank/DDBJ whole genome shotgun (WGS) entry which is preliminary data.</text>
</comment>
<keyword evidence="4" id="KW-0547">Nucleotide-binding</keyword>
<keyword evidence="12" id="KW-1185">Reference proteome</keyword>
<feature type="domain" description="ABC transporter" evidence="10">
    <location>
        <begin position="6"/>
        <end position="236"/>
    </location>
</feature>
<dbReference type="GO" id="GO:0043215">
    <property type="term" value="P:daunorubicin transport"/>
    <property type="evidence" value="ECO:0007669"/>
    <property type="project" value="InterPro"/>
</dbReference>
<comment type="subcellular location">
    <subcellularLocation>
        <location evidence="1">Cell membrane</location>
        <topology evidence="1">Peripheral membrane protein</topology>
        <orientation evidence="1">Cytoplasmic side</orientation>
    </subcellularLocation>
</comment>
<dbReference type="InterPro" id="IPR003593">
    <property type="entry name" value="AAA+_ATPase"/>
</dbReference>